<protein>
    <submittedName>
        <fullName evidence="1">Uncharacterized protein</fullName>
    </submittedName>
</protein>
<evidence type="ECO:0000313" key="1">
    <source>
        <dbReference type="EMBL" id="KAK7430042.1"/>
    </source>
</evidence>
<proteinExistence type="predicted"/>
<dbReference type="EMBL" id="JAZAVK010000023">
    <property type="protein sequence ID" value="KAK7430042.1"/>
    <property type="molecule type" value="Genomic_DNA"/>
</dbReference>
<organism evidence="1 2">
    <name type="scientific">Neonectria magnoliae</name>
    <dbReference type="NCBI Taxonomy" id="2732573"/>
    <lineage>
        <taxon>Eukaryota</taxon>
        <taxon>Fungi</taxon>
        <taxon>Dikarya</taxon>
        <taxon>Ascomycota</taxon>
        <taxon>Pezizomycotina</taxon>
        <taxon>Sordariomycetes</taxon>
        <taxon>Hypocreomycetidae</taxon>
        <taxon>Hypocreales</taxon>
        <taxon>Nectriaceae</taxon>
        <taxon>Neonectria</taxon>
    </lineage>
</organism>
<evidence type="ECO:0000313" key="2">
    <source>
        <dbReference type="Proteomes" id="UP001498421"/>
    </source>
</evidence>
<accession>A0ABR1IAW1</accession>
<sequence length="181" mass="20795">MRDVASRNWKQELDSVLAAGRINFWTRLAYPMPNAWICASLVLGCRLQAVTLTGLHYPSTDTSGTVRSTTKFAIDTLNWLWHAFHPSNGLESSATLAFANAETEFEGCCNHCFMDYSVLVSHFRRTLTFQTWRDFGTHRSPENWTWKSQVKVENVNDAHNAYKTWDRVPGSVREQFEKSQN</sequence>
<reference evidence="1 2" key="1">
    <citation type="journal article" date="2025" name="Microbiol. Resour. Announc.">
        <title>Draft genome sequences for Neonectria magnoliae and Neonectria punicea, canker pathogens of Liriodendron tulipifera and Acer saccharum in West Virginia.</title>
        <authorList>
            <person name="Petronek H.M."/>
            <person name="Kasson M.T."/>
            <person name="Metheny A.M."/>
            <person name="Stauder C.M."/>
            <person name="Lovett B."/>
            <person name="Lynch S.C."/>
            <person name="Garnas J.R."/>
            <person name="Kasson L.R."/>
            <person name="Stajich J.E."/>
        </authorList>
    </citation>
    <scope>NUCLEOTIDE SEQUENCE [LARGE SCALE GENOMIC DNA]</scope>
    <source>
        <strain evidence="1 2">NRRL 64651</strain>
    </source>
</reference>
<dbReference type="Proteomes" id="UP001498421">
    <property type="component" value="Unassembled WGS sequence"/>
</dbReference>
<keyword evidence="2" id="KW-1185">Reference proteome</keyword>
<comment type="caution">
    <text evidence="1">The sequence shown here is derived from an EMBL/GenBank/DDBJ whole genome shotgun (WGS) entry which is preliminary data.</text>
</comment>
<gene>
    <name evidence="1" type="ORF">QQZ08_003433</name>
</gene>
<name>A0ABR1IAW1_9HYPO</name>